<protein>
    <submittedName>
        <fullName evidence="1">Uncharacterized protein</fullName>
    </submittedName>
</protein>
<evidence type="ECO:0000313" key="1">
    <source>
        <dbReference type="EMBL" id="CAB4203048.1"/>
    </source>
</evidence>
<sequence length="82" mass="9567">MTTNKELQNLYDLRFSIKDLKAEFERNPLTKSRFGSLILTKLHEAYHWASDLVTEMEARDLKEAKERAKQVLEKTNAPKTGE</sequence>
<accession>A0A6J5S465</accession>
<reference evidence="1" key="1">
    <citation type="submission" date="2020-05" db="EMBL/GenBank/DDBJ databases">
        <authorList>
            <person name="Chiriac C."/>
            <person name="Salcher M."/>
            <person name="Ghai R."/>
            <person name="Kavagutti S V."/>
        </authorList>
    </citation>
    <scope>NUCLEOTIDE SEQUENCE</scope>
</reference>
<organism evidence="1">
    <name type="scientific">uncultured Caudovirales phage</name>
    <dbReference type="NCBI Taxonomy" id="2100421"/>
    <lineage>
        <taxon>Viruses</taxon>
        <taxon>Duplodnaviria</taxon>
        <taxon>Heunggongvirae</taxon>
        <taxon>Uroviricota</taxon>
        <taxon>Caudoviricetes</taxon>
        <taxon>Peduoviridae</taxon>
        <taxon>Maltschvirus</taxon>
        <taxon>Maltschvirus maltsch</taxon>
    </lineage>
</organism>
<gene>
    <name evidence="1" type="ORF">UFOVP1365_39</name>
</gene>
<name>A0A6J5S465_9CAUD</name>
<proteinExistence type="predicted"/>
<dbReference type="EMBL" id="LR797316">
    <property type="protein sequence ID" value="CAB4203048.1"/>
    <property type="molecule type" value="Genomic_DNA"/>
</dbReference>